<dbReference type="EMBL" id="OZ004260">
    <property type="protein sequence ID" value="CAK7920877.1"/>
    <property type="molecule type" value="Genomic_DNA"/>
</dbReference>
<evidence type="ECO:0000259" key="2">
    <source>
        <dbReference type="PROSITE" id="PS50245"/>
    </source>
</evidence>
<feature type="coiled-coil region" evidence="1">
    <location>
        <begin position="804"/>
        <end position="831"/>
    </location>
</feature>
<organism evidence="3 4">
    <name type="scientific">[Candida] anglica</name>
    <dbReference type="NCBI Taxonomy" id="148631"/>
    <lineage>
        <taxon>Eukaryota</taxon>
        <taxon>Fungi</taxon>
        <taxon>Dikarya</taxon>
        <taxon>Ascomycota</taxon>
        <taxon>Saccharomycotina</taxon>
        <taxon>Pichiomycetes</taxon>
        <taxon>Debaryomycetaceae</taxon>
        <taxon>Kurtzmaniella</taxon>
    </lineage>
</organism>
<dbReference type="SMART" id="SM01052">
    <property type="entry name" value="CAP_GLY"/>
    <property type="match status" value="1"/>
</dbReference>
<sequence>MTLSVGQRVRVKNSPGIIRYSGETQFSPGLWIGVQLDTPNGKNDGSVEGVKYFECEPKYGVFARPSMVISEEEAKSLPITSQGVDRSPDSRLHTIIDKLQIKLKTASKEIESLKAIIDPLKANISQLEATIEMQSVDSNFYLETNRELTAKLEDLTNKYNEVRIDLQLLQEENEINKQIELEVEAQLGTDVPNSSDLVALKQRNKKLESALINLESVLNQQKLTYTNEINSLKNSTISQSSYDELSAKLQRAESSIVELQDQLESTLDSEKLIEHLTYENEALQEKVSHLKKTVAELSELNELDKSLEENHKAVEQELHNEIALLMKMISKDQLTIKTLESKNKDIQDNLLTMGQQQQTGDYAGSSETTTLLAKIESLQLEIKKLSVGSNSTKISLKVKEAELNCLEDHFNYMKMDASDHSSTLSVLYILKRCLSKVAILINIDHGEVVSETNFNSKLSILTKLSISLKSLISMWESSYKTLSIHDKPWITKLSDLDLELSTMISKVKETSFESTTIKFAPIFIEEVFSLFQSVSESDVVDGNVLKFTCMMTMEQSMIISKLVRGLLGFLQKQEEELANGGDIDSQDSKVVAHLTNQLQSIVDVNAKILAEPREILRIWQDGGIVYMGKSGINQLYNSLESILSTAGRLQRNIEVEMSSIGDPSFDLEVISDVFEIDNRSIEVVLESLQEIQSTMNMKFEMDDSKEDTKRCIYDVLAIPNEVIDADKSSQDISADVSLDMSSQLKECSTSIIEKDRKISELQLSIQLLENNLLLTQNESNVSISDLKQALISLEKKHQESIKSYNLLMSENKSLQGQIEDLLQANQLLRDKKSLEVGGFEDIYSEKENTDKLALIGELHLLRNMLNYYTFNNMNVEEDYGWLKEPIMDHKVVINEDTLAKAGHFLRKISSDAKTARLCRKNGDWRPRESIPRYLALRIKEGQLEYMRLKNEAMRI</sequence>
<dbReference type="Proteomes" id="UP001497600">
    <property type="component" value="Chromosome H"/>
</dbReference>
<name>A0ABP0EJW8_9ASCO</name>
<feature type="coiled-coil region" evidence="1">
    <location>
        <begin position="751"/>
        <end position="778"/>
    </location>
</feature>
<dbReference type="Pfam" id="PF01302">
    <property type="entry name" value="CAP_GLY"/>
    <property type="match status" value="1"/>
</dbReference>
<dbReference type="InterPro" id="IPR000938">
    <property type="entry name" value="CAP-Gly_domain"/>
</dbReference>
<reference evidence="3 4" key="1">
    <citation type="submission" date="2024-01" db="EMBL/GenBank/DDBJ databases">
        <authorList>
            <consortium name="Genoscope - CEA"/>
            <person name="William W."/>
        </authorList>
    </citation>
    <scope>NUCLEOTIDE SEQUENCE [LARGE SCALE GENOMIC DNA]</scope>
    <source>
        <strain evidence="3 4">29B2s-10</strain>
    </source>
</reference>
<dbReference type="Gene3D" id="2.30.30.190">
    <property type="entry name" value="CAP Gly-rich-like domain"/>
    <property type="match status" value="1"/>
</dbReference>
<evidence type="ECO:0000256" key="1">
    <source>
        <dbReference type="SAM" id="Coils"/>
    </source>
</evidence>
<gene>
    <name evidence="3" type="ORF">CAAN4_H07580</name>
</gene>
<evidence type="ECO:0000313" key="4">
    <source>
        <dbReference type="Proteomes" id="UP001497600"/>
    </source>
</evidence>
<feature type="domain" description="CAP-Gly" evidence="2">
    <location>
        <begin position="22"/>
        <end position="64"/>
    </location>
</feature>
<protein>
    <recommendedName>
        <fullName evidence="2">CAP-Gly domain-containing protein</fullName>
    </recommendedName>
</protein>
<dbReference type="SUPFAM" id="SSF74924">
    <property type="entry name" value="Cap-Gly domain"/>
    <property type="match status" value="1"/>
</dbReference>
<feature type="coiled-coil region" evidence="1">
    <location>
        <begin position="96"/>
        <end position="172"/>
    </location>
</feature>
<keyword evidence="4" id="KW-1185">Reference proteome</keyword>
<keyword evidence="1" id="KW-0175">Coiled coil</keyword>
<dbReference type="PANTHER" id="PTHR18916:SF89">
    <property type="entry name" value="CAP-GLY DOMAIN-CONTAINING PROTEIN"/>
    <property type="match status" value="1"/>
</dbReference>
<dbReference type="InterPro" id="IPR036859">
    <property type="entry name" value="CAP-Gly_dom_sf"/>
</dbReference>
<evidence type="ECO:0000313" key="3">
    <source>
        <dbReference type="EMBL" id="CAK7920877.1"/>
    </source>
</evidence>
<dbReference type="PANTHER" id="PTHR18916">
    <property type="entry name" value="DYNACTIN 1-RELATED MICROTUBULE-BINDING"/>
    <property type="match status" value="1"/>
</dbReference>
<feature type="coiled-coil region" evidence="1">
    <location>
        <begin position="197"/>
        <end position="317"/>
    </location>
</feature>
<dbReference type="PROSITE" id="PS00845">
    <property type="entry name" value="CAP_GLY_1"/>
    <property type="match status" value="1"/>
</dbReference>
<accession>A0ABP0EJW8</accession>
<dbReference type="PROSITE" id="PS50245">
    <property type="entry name" value="CAP_GLY_2"/>
    <property type="match status" value="1"/>
</dbReference>
<proteinExistence type="predicted"/>